<sequence length="208" mass="24953">MQFIELRQQLKDFMVFSLQDIRKIEANFDLRRLSEWQDKGYIKMIRQGYYIFFDLVINEQVMFLIANKIYAQSYISLESALSYYGLIPEGVYAITSISTRKTEKFKTMIAEFFYRKIKPELFFGYKLINIAEQQYKIAEIEKTVLDYLYFNPNIINEADFHEWRFNSTDFLVQADLEKMRQYGQAFKSKIFLARTEKIINLIKQNADS</sequence>
<protein>
    <recommendedName>
        <fullName evidence="3">Transcriptional regulator</fullName>
    </recommendedName>
</protein>
<dbReference type="EMBL" id="PFBP01000023">
    <property type="protein sequence ID" value="PIT89896.1"/>
    <property type="molecule type" value="Genomic_DNA"/>
</dbReference>
<comment type="caution">
    <text evidence="1">The sequence shown here is derived from an EMBL/GenBank/DDBJ whole genome shotgun (WGS) entry which is preliminary data.</text>
</comment>
<evidence type="ECO:0008006" key="3">
    <source>
        <dbReference type="Google" id="ProtNLM"/>
    </source>
</evidence>
<evidence type="ECO:0000313" key="2">
    <source>
        <dbReference type="Proteomes" id="UP000231464"/>
    </source>
</evidence>
<gene>
    <name evidence="1" type="ORF">COU23_01490</name>
</gene>
<reference evidence="2" key="1">
    <citation type="submission" date="2017-09" db="EMBL/GenBank/DDBJ databases">
        <title>Depth-based differentiation of microbial function through sediment-hosted aquifers and enrichment of novel symbionts in the deep terrestrial subsurface.</title>
        <authorList>
            <person name="Probst A.J."/>
            <person name="Ladd B."/>
            <person name="Jarett J.K."/>
            <person name="Geller-Mcgrath D.E."/>
            <person name="Sieber C.M.K."/>
            <person name="Emerson J.B."/>
            <person name="Anantharaman K."/>
            <person name="Thomas B.C."/>
            <person name="Malmstrom R."/>
            <person name="Stieglmeier M."/>
            <person name="Klingl A."/>
            <person name="Woyke T."/>
            <person name="Ryan C.M."/>
            <person name="Banfield J.F."/>
        </authorList>
    </citation>
    <scope>NUCLEOTIDE SEQUENCE [LARGE SCALE GENOMIC DNA]</scope>
</reference>
<accession>A0A2M6WAT1</accession>
<evidence type="ECO:0000313" key="1">
    <source>
        <dbReference type="EMBL" id="PIT89896.1"/>
    </source>
</evidence>
<name>A0A2M6WAT1_9BACT</name>
<dbReference type="AlphaFoldDB" id="A0A2M6WAT1"/>
<dbReference type="Proteomes" id="UP000231464">
    <property type="component" value="Unassembled WGS sequence"/>
</dbReference>
<organism evidence="1 2">
    <name type="scientific">Candidatus Kuenenbacteria bacterium CG10_big_fil_rev_8_21_14_0_10_36_11</name>
    <dbReference type="NCBI Taxonomy" id="1974618"/>
    <lineage>
        <taxon>Bacteria</taxon>
        <taxon>Candidatus Kueneniibacteriota</taxon>
    </lineage>
</organism>
<proteinExistence type="predicted"/>